<evidence type="ECO:0000256" key="2">
    <source>
        <dbReference type="ARBA" id="ARBA00023015"/>
    </source>
</evidence>
<reference evidence="9" key="1">
    <citation type="submission" date="2020-11" db="EMBL/GenBank/DDBJ databases">
        <authorList>
            <consortium name="DOE Joint Genome Institute"/>
            <person name="Ahrendt S."/>
            <person name="Riley R."/>
            <person name="Andreopoulos W."/>
            <person name="Labutti K."/>
            <person name="Pangilinan J."/>
            <person name="Ruiz-Duenas F.J."/>
            <person name="Barrasa J.M."/>
            <person name="Sanchez-Garcia M."/>
            <person name="Camarero S."/>
            <person name="Miyauchi S."/>
            <person name="Serrano A."/>
            <person name="Linde D."/>
            <person name="Babiker R."/>
            <person name="Drula E."/>
            <person name="Ayuso-Fernandez I."/>
            <person name="Pacheco R."/>
            <person name="Padilla G."/>
            <person name="Ferreira P."/>
            <person name="Barriuso J."/>
            <person name="Kellner H."/>
            <person name="Castanera R."/>
            <person name="Alfaro M."/>
            <person name="Ramirez L."/>
            <person name="Pisabarro A.G."/>
            <person name="Kuo A."/>
            <person name="Tritt A."/>
            <person name="Lipzen A."/>
            <person name="He G."/>
            <person name="Yan M."/>
            <person name="Ng V."/>
            <person name="Cullen D."/>
            <person name="Martin F."/>
            <person name="Rosso M.-N."/>
            <person name="Henrissat B."/>
            <person name="Hibbett D."/>
            <person name="Martinez A.T."/>
            <person name="Grigoriev I.V."/>
        </authorList>
    </citation>
    <scope>NUCLEOTIDE SEQUENCE</scope>
    <source>
        <strain evidence="9">AH 40177</strain>
    </source>
</reference>
<dbReference type="GO" id="GO:0005634">
    <property type="term" value="C:nucleus"/>
    <property type="evidence" value="ECO:0007669"/>
    <property type="project" value="TreeGrafter"/>
</dbReference>
<evidence type="ECO:0000256" key="5">
    <source>
        <dbReference type="ARBA" id="ARBA00023242"/>
    </source>
</evidence>
<dbReference type="OrthoDB" id="674948at2759"/>
<keyword evidence="4" id="KW-0804">Transcription</keyword>
<evidence type="ECO:0000313" key="10">
    <source>
        <dbReference type="Proteomes" id="UP000772434"/>
    </source>
</evidence>
<dbReference type="SMART" id="SM00338">
    <property type="entry name" value="BRLZ"/>
    <property type="match status" value="1"/>
</dbReference>
<evidence type="ECO:0000256" key="7">
    <source>
        <dbReference type="SAM" id="MobiDB-lite"/>
    </source>
</evidence>
<feature type="compositionally biased region" description="Low complexity" evidence="7">
    <location>
        <begin position="97"/>
        <end position="108"/>
    </location>
</feature>
<dbReference type="PANTHER" id="PTHR46164:SF3">
    <property type="entry name" value="ATF6, ISOFORM C"/>
    <property type="match status" value="1"/>
</dbReference>
<dbReference type="EMBL" id="JADNRY010000030">
    <property type="protein sequence ID" value="KAF9071626.1"/>
    <property type="molecule type" value="Genomic_DNA"/>
</dbReference>
<evidence type="ECO:0000256" key="1">
    <source>
        <dbReference type="ARBA" id="ARBA00004167"/>
    </source>
</evidence>
<dbReference type="Proteomes" id="UP000772434">
    <property type="component" value="Unassembled WGS sequence"/>
</dbReference>
<name>A0A9P5UA22_9AGAR</name>
<dbReference type="GO" id="GO:0030968">
    <property type="term" value="P:endoplasmic reticulum unfolded protein response"/>
    <property type="evidence" value="ECO:0007669"/>
    <property type="project" value="TreeGrafter"/>
</dbReference>
<keyword evidence="6" id="KW-0175">Coiled coil</keyword>
<dbReference type="InterPro" id="IPR004827">
    <property type="entry name" value="bZIP"/>
</dbReference>
<keyword evidence="3" id="KW-0238">DNA-binding</keyword>
<dbReference type="SUPFAM" id="SSF57959">
    <property type="entry name" value="Leucine zipper domain"/>
    <property type="match status" value="1"/>
</dbReference>
<comment type="subcellular location">
    <subcellularLocation>
        <location evidence="1">Membrane</location>
        <topology evidence="1">Single-pass membrane protein</topology>
    </subcellularLocation>
</comment>
<accession>A0A9P5UA22</accession>
<feature type="coiled-coil region" evidence="6">
    <location>
        <begin position="182"/>
        <end position="247"/>
    </location>
</feature>
<evidence type="ECO:0000259" key="8">
    <source>
        <dbReference type="PROSITE" id="PS50217"/>
    </source>
</evidence>
<proteinExistence type="predicted"/>
<evidence type="ECO:0000313" key="9">
    <source>
        <dbReference type="EMBL" id="KAF9071626.1"/>
    </source>
</evidence>
<dbReference type="PANTHER" id="PTHR46164">
    <property type="entry name" value="ATF6, ISOFORM C"/>
    <property type="match status" value="1"/>
</dbReference>
<feature type="region of interest" description="Disordered" evidence="7">
    <location>
        <begin position="387"/>
        <end position="414"/>
    </location>
</feature>
<dbReference type="CDD" id="cd14812">
    <property type="entry name" value="bZIP_u3"/>
    <property type="match status" value="1"/>
</dbReference>
<keyword evidence="10" id="KW-1185">Reference proteome</keyword>
<feature type="compositionally biased region" description="Polar residues" evidence="7">
    <location>
        <begin position="503"/>
        <end position="513"/>
    </location>
</feature>
<evidence type="ECO:0000256" key="4">
    <source>
        <dbReference type="ARBA" id="ARBA00023163"/>
    </source>
</evidence>
<dbReference type="InterPro" id="IPR046347">
    <property type="entry name" value="bZIP_sf"/>
</dbReference>
<dbReference type="PROSITE" id="PS50217">
    <property type="entry name" value="BZIP"/>
    <property type="match status" value="1"/>
</dbReference>
<dbReference type="AlphaFoldDB" id="A0A9P5UA22"/>
<feature type="region of interest" description="Disordered" evidence="7">
    <location>
        <begin position="488"/>
        <end position="518"/>
    </location>
</feature>
<feature type="region of interest" description="Disordered" evidence="7">
    <location>
        <begin position="89"/>
        <end position="151"/>
    </location>
</feature>
<dbReference type="GO" id="GO:0016020">
    <property type="term" value="C:membrane"/>
    <property type="evidence" value="ECO:0007669"/>
    <property type="project" value="UniProtKB-SubCell"/>
</dbReference>
<dbReference type="GO" id="GO:0000981">
    <property type="term" value="F:DNA-binding transcription factor activity, RNA polymerase II-specific"/>
    <property type="evidence" value="ECO:0007669"/>
    <property type="project" value="TreeGrafter"/>
</dbReference>
<evidence type="ECO:0000256" key="6">
    <source>
        <dbReference type="SAM" id="Coils"/>
    </source>
</evidence>
<keyword evidence="2" id="KW-0805">Transcription regulation</keyword>
<dbReference type="GO" id="GO:0000978">
    <property type="term" value="F:RNA polymerase II cis-regulatory region sequence-specific DNA binding"/>
    <property type="evidence" value="ECO:0007669"/>
    <property type="project" value="TreeGrafter"/>
</dbReference>
<comment type="caution">
    <text evidence="9">The sequence shown here is derived from an EMBL/GenBank/DDBJ whole genome shotgun (WGS) entry which is preliminary data.</text>
</comment>
<dbReference type="InterPro" id="IPR051882">
    <property type="entry name" value="ATF_bZIP_TF"/>
</dbReference>
<sequence length="543" mass="58338">MEKPPSLLMSQIIASDAPLLSPTEYYQQSLYSPTNESFTSNYYMSPSPPSSVGSAIADSPLPPERVLKMRTVSNEALCISTHKLFDIQETQQPHTPSSPSFESPVSASHRPTISIKPSVASTTPTVPTTVLKRSASPTPPAARKRSVGERISTKDFIPPDVSGLSKREARLVKNRAAAFLSRQRKREEFETMEVRVAELEQENARLLALAHGGEPKNQPTSDLASEVEMLRAQLADARQREYELSQELATKANASDSPVKIEAVEHPFPISSRSQAPHKSAASLGFMVLLCALPTLLSMPTQTPFPTTFSLASSLPASSSSFDFNSILPPDFDWNRHSIMDLDTDEQGRIPSLPQKLEFSNPEVSRSLGALGGLDISFDAVPQEDGKIRVRIHPSSSSTSSRAGSPTAVNAVSNSDDHGALGLDLWGHSDSENPMLPTSFSESSLYGGVSSSFTAYSSSSSNRDPFLGVGGPSHNDFGGLSPFSSSSSYSSGDMDFDFGRPSDSPSMTGSDSLPGSRRRVRIALKSMPASGGSEGGEWEVQFC</sequence>
<feature type="compositionally biased region" description="Polar residues" evidence="7">
    <location>
        <begin position="402"/>
        <end position="414"/>
    </location>
</feature>
<protein>
    <recommendedName>
        <fullName evidence="8">BZIP domain-containing protein</fullName>
    </recommendedName>
</protein>
<dbReference type="Gene3D" id="1.20.5.170">
    <property type="match status" value="1"/>
</dbReference>
<gene>
    <name evidence="9" type="ORF">BDP27DRAFT_1418739</name>
</gene>
<organism evidence="9 10">
    <name type="scientific">Rhodocollybia butyracea</name>
    <dbReference type="NCBI Taxonomy" id="206335"/>
    <lineage>
        <taxon>Eukaryota</taxon>
        <taxon>Fungi</taxon>
        <taxon>Dikarya</taxon>
        <taxon>Basidiomycota</taxon>
        <taxon>Agaricomycotina</taxon>
        <taxon>Agaricomycetes</taxon>
        <taxon>Agaricomycetidae</taxon>
        <taxon>Agaricales</taxon>
        <taxon>Marasmiineae</taxon>
        <taxon>Omphalotaceae</taxon>
        <taxon>Rhodocollybia</taxon>
    </lineage>
</organism>
<evidence type="ECO:0000256" key="3">
    <source>
        <dbReference type="ARBA" id="ARBA00023125"/>
    </source>
</evidence>
<keyword evidence="5" id="KW-0539">Nucleus</keyword>
<dbReference type="Pfam" id="PF00170">
    <property type="entry name" value="bZIP_1"/>
    <property type="match status" value="1"/>
</dbReference>
<feature type="domain" description="BZIP" evidence="8">
    <location>
        <begin position="164"/>
        <end position="206"/>
    </location>
</feature>